<evidence type="ECO:0000256" key="1">
    <source>
        <dbReference type="SAM" id="SignalP"/>
    </source>
</evidence>
<accession>A0AB39V0J7</accession>
<dbReference type="PROSITE" id="PS51257">
    <property type="entry name" value="PROKAR_LIPOPROTEIN"/>
    <property type="match status" value="1"/>
</dbReference>
<dbReference type="EMBL" id="CP154858">
    <property type="protein sequence ID" value="XDT73928.1"/>
    <property type="molecule type" value="Genomic_DNA"/>
</dbReference>
<dbReference type="RefSeq" id="WP_369602904.1">
    <property type="nucleotide sequence ID" value="NZ_CP154858.1"/>
</dbReference>
<feature type="signal peptide" evidence="1">
    <location>
        <begin position="1"/>
        <end position="23"/>
    </location>
</feature>
<reference evidence="2" key="1">
    <citation type="submission" date="2024-05" db="EMBL/GenBank/DDBJ databases">
        <title>Genome sequencing of novel strain.</title>
        <authorList>
            <person name="Ganbat D."/>
            <person name="Ganbat S."/>
            <person name="Lee S.-J."/>
        </authorList>
    </citation>
    <scope>NUCLEOTIDE SEQUENCE</scope>
    <source>
        <strain evidence="2">SMD15-11</strain>
    </source>
</reference>
<dbReference type="AlphaFoldDB" id="A0AB39V0J7"/>
<proteinExistence type="predicted"/>
<dbReference type="Gene3D" id="2.30.30.830">
    <property type="match status" value="1"/>
</dbReference>
<gene>
    <name evidence="2" type="ORF">AAIA72_08145</name>
</gene>
<keyword evidence="1" id="KW-0732">Signal</keyword>
<dbReference type="KEGG" id="tcd:AAIA72_08145"/>
<feature type="chain" id="PRO_5044342760" evidence="1">
    <location>
        <begin position="24"/>
        <end position="179"/>
    </location>
</feature>
<evidence type="ECO:0000313" key="2">
    <source>
        <dbReference type="EMBL" id="XDT73928.1"/>
    </source>
</evidence>
<organism evidence="2">
    <name type="scientific">Thermohahella caldifontis</name>
    <dbReference type="NCBI Taxonomy" id="3142973"/>
    <lineage>
        <taxon>Bacteria</taxon>
        <taxon>Pseudomonadati</taxon>
        <taxon>Pseudomonadota</taxon>
        <taxon>Gammaproteobacteria</taxon>
        <taxon>Oceanospirillales</taxon>
        <taxon>Hahellaceae</taxon>
        <taxon>Thermohahella</taxon>
    </lineage>
</organism>
<sequence length="179" mass="19746">MMRKLASVLLVLTAAVLSGCGGSNDFSDLEAFVAEVKARPKGRIEPLPEFKTYQAFTYSAANLRSPFQPPQEVKLAEVENKPKSNIKPDFDRPKEPLEAFPLSSLQMVGTIRKAGDPTLYALIADDQGGIHRVKVGNYIGKNFGRITKLDETHIEIVEIVSDGQGGWFERPRSLSIKKS</sequence>
<protein>
    <submittedName>
        <fullName evidence="2">Pilus assembly protein PilP</fullName>
    </submittedName>
</protein>
<dbReference type="InterPro" id="IPR007446">
    <property type="entry name" value="PilP"/>
</dbReference>
<dbReference type="PIRSF" id="PIRSF016481">
    <property type="entry name" value="Pilus_assembly_PilP"/>
    <property type="match status" value="1"/>
</dbReference>
<dbReference type="Pfam" id="PF04351">
    <property type="entry name" value="PilP"/>
    <property type="match status" value="1"/>
</dbReference>
<name>A0AB39V0J7_9GAMM</name>